<reference evidence="9 10" key="1">
    <citation type="submission" date="2017-01" db="EMBL/GenBank/DDBJ databases">
        <title>Novel large sulfur bacteria in the metagenomes of groundwater-fed chemosynthetic microbial mats in the Lake Huron basin.</title>
        <authorList>
            <person name="Sharrar A.M."/>
            <person name="Flood B.E."/>
            <person name="Bailey J.V."/>
            <person name="Jones D.S."/>
            <person name="Biddanda B."/>
            <person name="Ruberg S.A."/>
            <person name="Marcus D.N."/>
            <person name="Dick G.J."/>
        </authorList>
    </citation>
    <scope>NUCLEOTIDE SEQUENCE [LARGE SCALE GENOMIC DNA]</scope>
    <source>
        <strain evidence="9">A8</strain>
    </source>
</reference>
<proteinExistence type="predicted"/>
<dbReference type="PANTHER" id="PTHR30600">
    <property type="entry name" value="CYTOCHROME C PEROXIDASE-RELATED"/>
    <property type="match status" value="1"/>
</dbReference>
<evidence type="ECO:0000313" key="9">
    <source>
        <dbReference type="EMBL" id="OQX16371.1"/>
    </source>
</evidence>
<dbReference type="GO" id="GO:0020037">
    <property type="term" value="F:heme binding"/>
    <property type="evidence" value="ECO:0007669"/>
    <property type="project" value="InterPro"/>
</dbReference>
<dbReference type="SUPFAM" id="SSF46626">
    <property type="entry name" value="Cytochrome c"/>
    <property type="match status" value="2"/>
</dbReference>
<keyword evidence="3 6" id="KW-0479">Metal-binding</keyword>
<protein>
    <recommendedName>
        <fullName evidence="8">Cytochrome c domain-containing protein</fullName>
    </recommendedName>
</protein>
<dbReference type="InterPro" id="IPR009056">
    <property type="entry name" value="Cyt_c-like_dom"/>
</dbReference>
<comment type="caution">
    <text evidence="9">The sequence shown here is derived from an EMBL/GenBank/DDBJ whole genome shotgun (WGS) entry which is preliminary data.</text>
</comment>
<dbReference type="PROSITE" id="PS51007">
    <property type="entry name" value="CYTC"/>
    <property type="match status" value="1"/>
</dbReference>
<dbReference type="EMBL" id="MTEJ01000005">
    <property type="protein sequence ID" value="OQX16371.1"/>
    <property type="molecule type" value="Genomic_DNA"/>
</dbReference>
<name>A0A1Y1QY12_9GAMM</name>
<keyword evidence="2 6" id="KW-0349">Heme</keyword>
<dbReference type="InterPro" id="IPR036909">
    <property type="entry name" value="Cyt_c-like_dom_sf"/>
</dbReference>
<feature type="signal peptide" evidence="7">
    <location>
        <begin position="1"/>
        <end position="22"/>
    </location>
</feature>
<organism evidence="9 10">
    <name type="scientific">Thiothrix lacustris</name>
    <dbReference type="NCBI Taxonomy" id="525917"/>
    <lineage>
        <taxon>Bacteria</taxon>
        <taxon>Pseudomonadati</taxon>
        <taxon>Pseudomonadota</taxon>
        <taxon>Gammaproteobacteria</taxon>
        <taxon>Thiotrichales</taxon>
        <taxon>Thiotrichaceae</taxon>
        <taxon>Thiothrix</taxon>
    </lineage>
</organism>
<gene>
    <name evidence="9" type="ORF">BWK73_04020</name>
</gene>
<evidence type="ECO:0000259" key="8">
    <source>
        <dbReference type="PROSITE" id="PS51007"/>
    </source>
</evidence>
<dbReference type="InterPro" id="IPR004852">
    <property type="entry name" value="Di-haem_cyt_c_peroxidsae"/>
</dbReference>
<dbReference type="InterPro" id="IPR051395">
    <property type="entry name" value="Cytochrome_c_Peroxidase/MauG"/>
</dbReference>
<dbReference type="GO" id="GO:0004130">
    <property type="term" value="F:cytochrome-c peroxidase activity"/>
    <property type="evidence" value="ECO:0007669"/>
    <property type="project" value="TreeGrafter"/>
</dbReference>
<keyword evidence="4" id="KW-0560">Oxidoreductase</keyword>
<evidence type="ECO:0000313" key="10">
    <source>
        <dbReference type="Proteomes" id="UP000192491"/>
    </source>
</evidence>
<keyword evidence="5 6" id="KW-0408">Iron</keyword>
<dbReference type="AlphaFoldDB" id="A0A1Y1QY12"/>
<evidence type="ECO:0000256" key="7">
    <source>
        <dbReference type="SAM" id="SignalP"/>
    </source>
</evidence>
<sequence length="497" mass="54373">MMIMQRPLLLVAMSLLSANLWADEGAMDHELQRLIRSHALTGEPAKDVVIPDVQSPQAQLGMRLFFSSSLSGKRDMACASCHHPLLGGGDGLSLPLGTGVLEPNKLGLGRRLPDNAAPLVSRNAPTTFNSALWKWGLFQDGRIELLLDGKDKAAASPYGKGPLGGKGITTPDVPYPRNDHWAGKELVQAQARFPLAFAEEMRGHDFYPELNASAYRSKLAQRLGGYDPTSDASPLPDSVTQYWQTAFRKVYQAPDAPISTLITDQTITELLSVYQRSQLLVKNPWNQYVKGELTAIGADAKQGALLFYRQPGSGGFGCVNCHQGNFFTDESFHNMLLPPIGAGHPDKGQAVIPGVDKGRYTVTGQPQDQYRFRTPSLLNVAVTGPWGHNGAYTSLEGITRHMLRPVSMARAYDPAQLQQANIQTSETTRNLADMLSHSRGLPEHEHTDDDVQKLVAFLHTLTDPCVKNAECLKPWIPPDDVPDLLRFELTSPTATPP</sequence>
<evidence type="ECO:0000256" key="5">
    <source>
        <dbReference type="ARBA" id="ARBA00023004"/>
    </source>
</evidence>
<feature type="chain" id="PRO_5012575847" description="Cytochrome c domain-containing protein" evidence="7">
    <location>
        <begin position="23"/>
        <end position="497"/>
    </location>
</feature>
<dbReference type="Pfam" id="PF03150">
    <property type="entry name" value="CCP_MauG"/>
    <property type="match status" value="1"/>
</dbReference>
<dbReference type="GO" id="GO:0009055">
    <property type="term" value="F:electron transfer activity"/>
    <property type="evidence" value="ECO:0007669"/>
    <property type="project" value="InterPro"/>
</dbReference>
<evidence type="ECO:0000256" key="4">
    <source>
        <dbReference type="ARBA" id="ARBA00023002"/>
    </source>
</evidence>
<dbReference type="Gene3D" id="1.10.760.10">
    <property type="entry name" value="Cytochrome c-like domain"/>
    <property type="match status" value="2"/>
</dbReference>
<evidence type="ECO:0000256" key="3">
    <source>
        <dbReference type="ARBA" id="ARBA00022723"/>
    </source>
</evidence>
<dbReference type="GO" id="GO:0046872">
    <property type="term" value="F:metal ion binding"/>
    <property type="evidence" value="ECO:0007669"/>
    <property type="project" value="UniProtKB-KW"/>
</dbReference>
<feature type="domain" description="Cytochrome c" evidence="8">
    <location>
        <begin position="298"/>
        <end position="462"/>
    </location>
</feature>
<keyword evidence="7" id="KW-0732">Signal</keyword>
<evidence type="ECO:0000256" key="6">
    <source>
        <dbReference type="PROSITE-ProRule" id="PRU00433"/>
    </source>
</evidence>
<evidence type="ECO:0000256" key="2">
    <source>
        <dbReference type="ARBA" id="ARBA00022617"/>
    </source>
</evidence>
<dbReference type="GO" id="GO:0030313">
    <property type="term" value="C:cell envelope"/>
    <property type="evidence" value="ECO:0007669"/>
    <property type="project" value="UniProtKB-SubCell"/>
</dbReference>
<evidence type="ECO:0000256" key="1">
    <source>
        <dbReference type="ARBA" id="ARBA00004196"/>
    </source>
</evidence>
<dbReference type="Proteomes" id="UP000192491">
    <property type="component" value="Unassembled WGS sequence"/>
</dbReference>
<accession>A0A1Y1QY12</accession>
<comment type="subcellular location">
    <subcellularLocation>
        <location evidence="1">Cell envelope</location>
    </subcellularLocation>
</comment>